<evidence type="ECO:0000313" key="3">
    <source>
        <dbReference type="EMBL" id="CAE0471205.1"/>
    </source>
</evidence>
<feature type="region of interest" description="Disordered" evidence="1">
    <location>
        <begin position="324"/>
        <end position="440"/>
    </location>
</feature>
<feature type="compositionally biased region" description="Acidic residues" evidence="1">
    <location>
        <begin position="330"/>
        <end position="341"/>
    </location>
</feature>
<gene>
    <name evidence="3" type="ORF">CDEB00056_LOCUS16058</name>
</gene>
<sequence length="1065" mass="119688">MKTTKSINAARGRRQTLNKIMLFFLIWLIDIEIIQPPFAFASDVPRNDANLQHGVNVNGQFRWTKDIDSGAKTLCTPCCPSYYQYLSSLRCGNIEKELNVDDNAFEVSIEKIKEGDEKEQGSSFRPKLWGSVKSAFEMNMEAKDELIHNTANMDDTKMICPLDNESSVSNQALLESSEDDPGPTTTLRKFAVGENIFEDESEIYDSSEEEDENKANEGTSSKNPTLVKEEAELAEDLSSDEETTDEFEVPENVIDSEIIQEKKNVEDSTYLSGEEISYEEQVLDFSFVEEETKEEAAYIDSFLNELSEEEEILQSFEDIVREEWSMIPDTEGEDEGDENDIEQLKQKKRKTAQAKDSQQIAQQDVIKAREEEKRKKREARREKKKEEKRAKRAERREKEAKERLKTKERETLKRDQVLTDSPSEISQKEQEENPKQPENIASKIETHVSPAIETPPENRDSAYISSGLWITIDKLSSFGLSASHEELRLSKKLRHIRKTAAHITGLHGVLSGKGKGRLLDESQGKYEELDEEDLGRVRARIAAIQAARRRVAATTAMGNESVANIPRWRQPIANIINRRKQAGAASAVHHVDSGDKTDTDPASIDNKKITATSDALRQQSGNDSTMPQLLVESIMSDKDRESVKEIDLLIQEGQRKIQKLQIQKDELQRRPNPLYNYTSAERTDDEGEDPSPSAAIGRTFNFPADDLVEEYIGELITTGRLDMMNHTELWKKGPANYDDEDIGDDLLTPSGDARKLYEHNGKSRRNGNNIGGGSWLLRQTLGAGESLGEKIGDAIENAAYRGVCSAIMGILAQSIAALHGVNVMKHSDIRLFVESAPDLPPVAKEIFSKDDYAREAIGKAIRKGSKKKKRRKQKQSPYHYGSDDAAFIQRDAVVETLISHCQISAPLLKLFPHAWQRALLGNIITLIAAVVSDFCEGVQFQILGHQLAFSFTPITEADMIQHIGVGGFRFNHRRARPEEFEAAVRATAEDISGGLAFLDRWHQRALGGDLLRAQIGNLIARVVLTLVDEVLHSARMDLWSAQVGGPRIVAGLEYRIEDDETEPFK</sequence>
<feature type="chain" id="PRO_5031387435" evidence="2">
    <location>
        <begin position="42"/>
        <end position="1065"/>
    </location>
</feature>
<feature type="signal peptide" evidence="2">
    <location>
        <begin position="1"/>
        <end position="41"/>
    </location>
</feature>
<feature type="region of interest" description="Disordered" evidence="1">
    <location>
        <begin position="201"/>
        <end position="255"/>
    </location>
</feature>
<reference evidence="3" key="1">
    <citation type="submission" date="2021-01" db="EMBL/GenBank/DDBJ databases">
        <authorList>
            <person name="Corre E."/>
            <person name="Pelletier E."/>
            <person name="Niang G."/>
            <person name="Scheremetjew M."/>
            <person name="Finn R."/>
            <person name="Kale V."/>
            <person name="Holt S."/>
            <person name="Cochrane G."/>
            <person name="Meng A."/>
            <person name="Brown T."/>
            <person name="Cohen L."/>
        </authorList>
    </citation>
    <scope>NUCLEOTIDE SEQUENCE</scope>
    <source>
        <strain evidence="3">MM31A-1</strain>
    </source>
</reference>
<dbReference type="AlphaFoldDB" id="A0A7S3VCN6"/>
<feature type="compositionally biased region" description="Acidic residues" evidence="1">
    <location>
        <begin position="201"/>
        <end position="212"/>
    </location>
</feature>
<feature type="compositionally biased region" description="Acidic residues" evidence="1">
    <location>
        <begin position="232"/>
        <end position="249"/>
    </location>
</feature>
<protein>
    <submittedName>
        <fullName evidence="3">Uncharacterized protein</fullName>
    </submittedName>
</protein>
<proteinExistence type="predicted"/>
<evidence type="ECO:0000256" key="2">
    <source>
        <dbReference type="SAM" id="SignalP"/>
    </source>
</evidence>
<feature type="region of interest" description="Disordered" evidence="1">
    <location>
        <begin position="665"/>
        <end position="698"/>
    </location>
</feature>
<accession>A0A7S3VCN6</accession>
<evidence type="ECO:0000256" key="1">
    <source>
        <dbReference type="SAM" id="MobiDB-lite"/>
    </source>
</evidence>
<feature type="compositionally biased region" description="Basic and acidic residues" evidence="1">
    <location>
        <begin position="366"/>
        <end position="417"/>
    </location>
</feature>
<feature type="compositionally biased region" description="Basic and acidic residues" evidence="1">
    <location>
        <begin position="426"/>
        <end position="435"/>
    </location>
</feature>
<dbReference type="EMBL" id="HBIO01020864">
    <property type="protein sequence ID" value="CAE0471205.1"/>
    <property type="molecule type" value="Transcribed_RNA"/>
</dbReference>
<organism evidence="3">
    <name type="scientific">Chaetoceros debilis</name>
    <dbReference type="NCBI Taxonomy" id="122233"/>
    <lineage>
        <taxon>Eukaryota</taxon>
        <taxon>Sar</taxon>
        <taxon>Stramenopiles</taxon>
        <taxon>Ochrophyta</taxon>
        <taxon>Bacillariophyta</taxon>
        <taxon>Coscinodiscophyceae</taxon>
        <taxon>Chaetocerotophycidae</taxon>
        <taxon>Chaetocerotales</taxon>
        <taxon>Chaetocerotaceae</taxon>
        <taxon>Chaetoceros</taxon>
    </lineage>
</organism>
<keyword evidence="2" id="KW-0732">Signal</keyword>
<name>A0A7S3VCN6_9STRA</name>